<gene>
    <name evidence="2" type="ORF">EVAR_61303_1</name>
</gene>
<feature type="region of interest" description="Disordered" evidence="1">
    <location>
        <begin position="56"/>
        <end position="77"/>
    </location>
</feature>
<comment type="caution">
    <text evidence="2">The sequence shown here is derived from an EMBL/GenBank/DDBJ whole genome shotgun (WGS) entry which is preliminary data.</text>
</comment>
<dbReference type="Proteomes" id="UP000299102">
    <property type="component" value="Unassembled WGS sequence"/>
</dbReference>
<reference evidence="2 3" key="1">
    <citation type="journal article" date="2019" name="Commun. Biol.">
        <title>The bagworm genome reveals a unique fibroin gene that provides high tensile strength.</title>
        <authorList>
            <person name="Kono N."/>
            <person name="Nakamura H."/>
            <person name="Ohtoshi R."/>
            <person name="Tomita M."/>
            <person name="Numata K."/>
            <person name="Arakawa K."/>
        </authorList>
    </citation>
    <scope>NUCLEOTIDE SEQUENCE [LARGE SCALE GENOMIC DNA]</scope>
</reference>
<accession>A0A4C1XK74</accession>
<organism evidence="2 3">
    <name type="scientific">Eumeta variegata</name>
    <name type="common">Bagworm moth</name>
    <name type="synonym">Eumeta japonica</name>
    <dbReference type="NCBI Taxonomy" id="151549"/>
    <lineage>
        <taxon>Eukaryota</taxon>
        <taxon>Metazoa</taxon>
        <taxon>Ecdysozoa</taxon>
        <taxon>Arthropoda</taxon>
        <taxon>Hexapoda</taxon>
        <taxon>Insecta</taxon>
        <taxon>Pterygota</taxon>
        <taxon>Neoptera</taxon>
        <taxon>Endopterygota</taxon>
        <taxon>Lepidoptera</taxon>
        <taxon>Glossata</taxon>
        <taxon>Ditrysia</taxon>
        <taxon>Tineoidea</taxon>
        <taxon>Psychidae</taxon>
        <taxon>Oiketicinae</taxon>
        <taxon>Eumeta</taxon>
    </lineage>
</organism>
<dbReference type="OrthoDB" id="425681at2759"/>
<sequence length="77" mass="8747">MDELSVKCLLYADDQEILAPSACGLQEMVNKVNDSVKKRDMKVYIGEFGRARRRCSTRRNALTNNKSPESVGERKLL</sequence>
<proteinExistence type="predicted"/>
<keyword evidence="3" id="KW-1185">Reference proteome</keyword>
<name>A0A4C1XK74_EUMVA</name>
<evidence type="ECO:0000313" key="2">
    <source>
        <dbReference type="EMBL" id="GBP63563.1"/>
    </source>
</evidence>
<evidence type="ECO:0000313" key="3">
    <source>
        <dbReference type="Proteomes" id="UP000299102"/>
    </source>
</evidence>
<dbReference type="EMBL" id="BGZK01000872">
    <property type="protein sequence ID" value="GBP63563.1"/>
    <property type="molecule type" value="Genomic_DNA"/>
</dbReference>
<evidence type="ECO:0008006" key="4">
    <source>
        <dbReference type="Google" id="ProtNLM"/>
    </source>
</evidence>
<protein>
    <recommendedName>
        <fullName evidence="4">Reverse transcriptase domain-containing protein</fullName>
    </recommendedName>
</protein>
<dbReference type="AlphaFoldDB" id="A0A4C1XK74"/>
<evidence type="ECO:0000256" key="1">
    <source>
        <dbReference type="SAM" id="MobiDB-lite"/>
    </source>
</evidence>